<evidence type="ECO:0000256" key="9">
    <source>
        <dbReference type="ARBA" id="ARBA00047899"/>
    </source>
</evidence>
<gene>
    <name evidence="16" type="ORF">POM88_036528</name>
</gene>
<dbReference type="Pfam" id="PF07714">
    <property type="entry name" value="PK_Tyr_Ser-Thr"/>
    <property type="match status" value="1"/>
</dbReference>
<keyword evidence="1 11" id="KW-0723">Serine/threonine-protein kinase</keyword>
<dbReference type="EMBL" id="JAUIZM010000008">
    <property type="protein sequence ID" value="KAK1370436.1"/>
    <property type="molecule type" value="Genomic_DNA"/>
</dbReference>
<keyword evidence="4 11" id="KW-0547">Nucleotide-binding</keyword>
<feature type="domain" description="Protein kinase" evidence="13">
    <location>
        <begin position="492"/>
        <end position="774"/>
    </location>
</feature>
<dbReference type="CDD" id="cd00028">
    <property type="entry name" value="B_lectin"/>
    <property type="match status" value="1"/>
</dbReference>
<evidence type="ECO:0000313" key="17">
    <source>
        <dbReference type="Proteomes" id="UP001237642"/>
    </source>
</evidence>
<dbReference type="CDD" id="cd14066">
    <property type="entry name" value="STKc_IRAK"/>
    <property type="match status" value="1"/>
</dbReference>
<protein>
    <recommendedName>
        <fullName evidence="11">Receptor-like serine/threonine-protein kinase</fullName>
        <ecNumber evidence="11">2.7.11.1</ecNumber>
    </recommendedName>
</protein>
<reference evidence="16" key="2">
    <citation type="submission" date="2023-05" db="EMBL/GenBank/DDBJ databases">
        <authorList>
            <person name="Schelkunov M.I."/>
        </authorList>
    </citation>
    <scope>NUCLEOTIDE SEQUENCE</scope>
    <source>
        <strain evidence="16">Hsosn_3</strain>
        <tissue evidence="16">Leaf</tissue>
    </source>
</reference>
<dbReference type="Pfam" id="PF01453">
    <property type="entry name" value="B_lectin"/>
    <property type="match status" value="1"/>
</dbReference>
<dbReference type="InterPro" id="IPR036426">
    <property type="entry name" value="Bulb-type_lectin_dom_sf"/>
</dbReference>
<evidence type="ECO:0000313" key="16">
    <source>
        <dbReference type="EMBL" id="KAK1370436.1"/>
    </source>
</evidence>
<dbReference type="PROSITE" id="PS50927">
    <property type="entry name" value="BULB_LECTIN"/>
    <property type="match status" value="1"/>
</dbReference>
<feature type="domain" description="Apple" evidence="15">
    <location>
        <begin position="334"/>
        <end position="417"/>
    </location>
</feature>
<keyword evidence="3 12" id="KW-0732">Signal</keyword>
<dbReference type="GO" id="GO:0004674">
    <property type="term" value="F:protein serine/threonine kinase activity"/>
    <property type="evidence" value="ECO:0007669"/>
    <property type="project" value="UniProtKB-KW"/>
</dbReference>
<evidence type="ECO:0000259" key="13">
    <source>
        <dbReference type="PROSITE" id="PS50011"/>
    </source>
</evidence>
<dbReference type="InterPro" id="IPR024171">
    <property type="entry name" value="SRK-like_kinase"/>
</dbReference>
<name>A0AAD8HPH1_9APIA</name>
<dbReference type="InterPro" id="IPR000858">
    <property type="entry name" value="S_locus_glycoprot_dom"/>
</dbReference>
<proteinExistence type="inferred from homology"/>
<dbReference type="GO" id="GO:0048544">
    <property type="term" value="P:recognition of pollen"/>
    <property type="evidence" value="ECO:0007669"/>
    <property type="project" value="InterPro"/>
</dbReference>
<dbReference type="EC" id="2.7.11.1" evidence="11"/>
<dbReference type="Gene3D" id="3.50.4.10">
    <property type="entry name" value="Hepatocyte Growth Factor"/>
    <property type="match status" value="1"/>
</dbReference>
<dbReference type="PROSITE" id="PS00108">
    <property type="entry name" value="PROTEIN_KINASE_ST"/>
    <property type="match status" value="1"/>
</dbReference>
<keyword evidence="17" id="KW-1185">Reference proteome</keyword>
<accession>A0AAD8HPH1</accession>
<dbReference type="InterPro" id="IPR001245">
    <property type="entry name" value="Ser-Thr/Tyr_kinase_cat_dom"/>
</dbReference>
<evidence type="ECO:0000256" key="6">
    <source>
        <dbReference type="ARBA" id="ARBA00022840"/>
    </source>
</evidence>
<evidence type="ECO:0000256" key="2">
    <source>
        <dbReference type="ARBA" id="ARBA00022679"/>
    </source>
</evidence>
<dbReference type="CDD" id="cd01098">
    <property type="entry name" value="PAN_AP_plant"/>
    <property type="match status" value="1"/>
</dbReference>
<organism evidence="16 17">
    <name type="scientific">Heracleum sosnowskyi</name>
    <dbReference type="NCBI Taxonomy" id="360622"/>
    <lineage>
        <taxon>Eukaryota</taxon>
        <taxon>Viridiplantae</taxon>
        <taxon>Streptophyta</taxon>
        <taxon>Embryophyta</taxon>
        <taxon>Tracheophyta</taxon>
        <taxon>Spermatophyta</taxon>
        <taxon>Magnoliopsida</taxon>
        <taxon>eudicotyledons</taxon>
        <taxon>Gunneridae</taxon>
        <taxon>Pentapetalae</taxon>
        <taxon>asterids</taxon>
        <taxon>campanulids</taxon>
        <taxon>Apiales</taxon>
        <taxon>Apiaceae</taxon>
        <taxon>Apioideae</taxon>
        <taxon>apioid superclade</taxon>
        <taxon>Tordylieae</taxon>
        <taxon>Tordyliinae</taxon>
        <taxon>Heracleum</taxon>
    </lineage>
</organism>
<dbReference type="CDD" id="cd00054">
    <property type="entry name" value="EGF_CA"/>
    <property type="match status" value="1"/>
</dbReference>
<dbReference type="InterPro" id="IPR003609">
    <property type="entry name" value="Pan_app"/>
</dbReference>
<evidence type="ECO:0000256" key="5">
    <source>
        <dbReference type="ARBA" id="ARBA00022777"/>
    </source>
</evidence>
<dbReference type="FunFam" id="1.10.510.10:FF:000060">
    <property type="entry name" value="G-type lectin S-receptor-like serine/threonine-protein kinase"/>
    <property type="match status" value="1"/>
</dbReference>
<dbReference type="InterPro" id="IPR000719">
    <property type="entry name" value="Prot_kinase_dom"/>
</dbReference>
<comment type="catalytic activity">
    <reaction evidence="9 11">
        <text>L-threonyl-[protein] + ATP = O-phospho-L-threonyl-[protein] + ADP + H(+)</text>
        <dbReference type="Rhea" id="RHEA:46608"/>
        <dbReference type="Rhea" id="RHEA-COMP:11060"/>
        <dbReference type="Rhea" id="RHEA-COMP:11605"/>
        <dbReference type="ChEBI" id="CHEBI:15378"/>
        <dbReference type="ChEBI" id="CHEBI:30013"/>
        <dbReference type="ChEBI" id="CHEBI:30616"/>
        <dbReference type="ChEBI" id="CHEBI:61977"/>
        <dbReference type="ChEBI" id="CHEBI:456216"/>
        <dbReference type="EC" id="2.7.11.1"/>
    </reaction>
</comment>
<comment type="similarity">
    <text evidence="11">Belongs to the protein kinase superfamily. Ser/Thr protein kinase family.</text>
</comment>
<dbReference type="Proteomes" id="UP001237642">
    <property type="component" value="Unassembled WGS sequence"/>
</dbReference>
<evidence type="ECO:0000256" key="12">
    <source>
        <dbReference type="SAM" id="SignalP"/>
    </source>
</evidence>
<dbReference type="Pfam" id="PF00954">
    <property type="entry name" value="S_locus_glycop"/>
    <property type="match status" value="1"/>
</dbReference>
<dbReference type="GO" id="GO:0005524">
    <property type="term" value="F:ATP binding"/>
    <property type="evidence" value="ECO:0007669"/>
    <property type="project" value="UniProtKB-KW"/>
</dbReference>
<dbReference type="SUPFAM" id="SSF51110">
    <property type="entry name" value="alpha-D-mannose-specific plant lectins"/>
    <property type="match status" value="1"/>
</dbReference>
<feature type="signal peptide" evidence="12">
    <location>
        <begin position="1"/>
        <end position="22"/>
    </location>
</feature>
<dbReference type="InterPro" id="IPR008271">
    <property type="entry name" value="Ser/Thr_kinase_AS"/>
</dbReference>
<evidence type="ECO:0000256" key="1">
    <source>
        <dbReference type="ARBA" id="ARBA00022527"/>
    </source>
</evidence>
<dbReference type="InterPro" id="IPR001480">
    <property type="entry name" value="Bulb-type_lectin_dom"/>
</dbReference>
<dbReference type="FunFam" id="2.90.10.10:FF:000004">
    <property type="entry name" value="G-type lectin S-receptor-like serine/threonine-protein kinase"/>
    <property type="match status" value="1"/>
</dbReference>
<dbReference type="PANTHER" id="PTHR32444:SF235">
    <property type="entry name" value="OS01G0783900 PROTEIN"/>
    <property type="match status" value="1"/>
</dbReference>
<dbReference type="SMART" id="SM00473">
    <property type="entry name" value="PAN_AP"/>
    <property type="match status" value="1"/>
</dbReference>
<evidence type="ECO:0000256" key="8">
    <source>
        <dbReference type="ARBA" id="ARBA00023180"/>
    </source>
</evidence>
<dbReference type="SMART" id="SM00220">
    <property type="entry name" value="S_TKc"/>
    <property type="match status" value="1"/>
</dbReference>
<feature type="chain" id="PRO_5042264313" description="Receptor-like serine/threonine-protein kinase" evidence="12">
    <location>
        <begin position="23"/>
        <end position="810"/>
    </location>
</feature>
<keyword evidence="8" id="KW-0325">Glycoprotein</keyword>
<evidence type="ECO:0000256" key="4">
    <source>
        <dbReference type="ARBA" id="ARBA00022741"/>
    </source>
</evidence>
<dbReference type="PANTHER" id="PTHR32444">
    <property type="entry name" value="BULB-TYPE LECTIN DOMAIN-CONTAINING PROTEIN"/>
    <property type="match status" value="1"/>
</dbReference>
<dbReference type="Gene3D" id="2.90.10.10">
    <property type="entry name" value="Bulb-type lectin domain"/>
    <property type="match status" value="1"/>
</dbReference>
<dbReference type="InterPro" id="IPR011009">
    <property type="entry name" value="Kinase-like_dom_sf"/>
</dbReference>
<evidence type="ECO:0000256" key="3">
    <source>
        <dbReference type="ARBA" id="ARBA00022729"/>
    </source>
</evidence>
<evidence type="ECO:0000256" key="11">
    <source>
        <dbReference type="PIRNR" id="PIRNR000641"/>
    </source>
</evidence>
<sequence length="810" mass="92632">MKHATMIILYFSTLLLFSAAAAVDVIRANETIRDGDTIVSARGEFELGFFSPGNSTKRYLGIWYKKIAYGTVVWVANRDTPLTTFSGTARFNNKGIVVLSNDKIIWSSNTRYMENPIAQLLDTGNLVFREENDDNFVWQSFDYPGNVMLPGMAMGSNLVTGHERNYTSWRSVDDPSPGRFLYRVDSSGFPQALLWKDSLLWTRTGPWIGSHSSGNPTYSPNGISKIHFTFNKKEIYYGIDLINQSSSATTFFMLHPNGDSQFFVWNHQKKDWMVYLTLHGNDCDRYALCGPYSICNKDRSPRCECMTGFTPKFPDKWRSLDWSGGCVRKKVLDCRTKVGFQKYSGVKLPDTRQSWYDMRINLNECQRLCLKNCSCAAYAIADNRRGGRGCFLWFSPLIDITGYNNDGQDIYVRMLACELGKGWRPRELIATFWVLTVPVALIFRHMYNKRKLNREERLKFSSKGVPLNRIDSEDLDLPLFKFLEVAKATNNFSDDNKLGEGGFGPVYKGMLDDGQMIAAKRLSENSSQGLNEFKNEVSCIGKLQHRNLVTLLGCCIEKGERILIYEYMPNKSLDFFIFDEQTSKSFEWLQRYNIINGIARGLLYLHQDSRLRVIHRDLKASNILLDYEMNPKISDFGLARSFIGSQTEENTKRVVGTYGYMSPEYAIDGIFSIKSDVYSFGVLLIEIVTGKKNRSFSRPDHSLNLIGHVWMSYKEENLLELIDEGILESSNRIEVFRIIQIGLLCVQECPQDRPSMSEVVLMLSSTINLPHPKQPGFFTGRKQHRANYSRRNSIMTLSNQQTLTTVSPRD</sequence>
<comment type="caution">
    <text evidence="16">The sequence shown here is derived from an EMBL/GenBank/DDBJ whole genome shotgun (WGS) entry which is preliminary data.</text>
</comment>
<feature type="domain" description="Bulb-type lectin" evidence="14">
    <location>
        <begin position="23"/>
        <end position="141"/>
    </location>
</feature>
<dbReference type="AlphaFoldDB" id="A0AAD8HPH1"/>
<dbReference type="FunFam" id="3.30.200.20:FF:000195">
    <property type="entry name" value="G-type lectin S-receptor-like serine/threonine-protein kinase"/>
    <property type="match status" value="1"/>
</dbReference>
<keyword evidence="5 11" id="KW-0418">Kinase</keyword>
<evidence type="ECO:0000256" key="7">
    <source>
        <dbReference type="ARBA" id="ARBA00023157"/>
    </source>
</evidence>
<dbReference type="Pfam" id="PF08276">
    <property type="entry name" value="PAN_2"/>
    <property type="match status" value="1"/>
</dbReference>
<keyword evidence="2 11" id="KW-0808">Transferase</keyword>
<dbReference type="SUPFAM" id="SSF56112">
    <property type="entry name" value="Protein kinase-like (PK-like)"/>
    <property type="match status" value="1"/>
</dbReference>
<keyword evidence="6 11" id="KW-0067">ATP-binding</keyword>
<dbReference type="PIRSF" id="PIRSF000641">
    <property type="entry name" value="SRK"/>
    <property type="match status" value="1"/>
</dbReference>
<dbReference type="PROSITE" id="PS50948">
    <property type="entry name" value="PAN"/>
    <property type="match status" value="1"/>
</dbReference>
<evidence type="ECO:0000256" key="10">
    <source>
        <dbReference type="ARBA" id="ARBA00048679"/>
    </source>
</evidence>
<keyword evidence="16" id="KW-0675">Receptor</keyword>
<dbReference type="SMART" id="SM00108">
    <property type="entry name" value="B_lectin"/>
    <property type="match status" value="1"/>
</dbReference>
<evidence type="ECO:0000259" key="14">
    <source>
        <dbReference type="PROSITE" id="PS50927"/>
    </source>
</evidence>
<keyword evidence="7" id="KW-1015">Disulfide bond</keyword>
<dbReference type="PROSITE" id="PS50011">
    <property type="entry name" value="PROTEIN_KINASE_DOM"/>
    <property type="match status" value="1"/>
</dbReference>
<evidence type="ECO:0000259" key="15">
    <source>
        <dbReference type="PROSITE" id="PS50948"/>
    </source>
</evidence>
<dbReference type="Gene3D" id="1.10.510.10">
    <property type="entry name" value="Transferase(Phosphotransferase) domain 1"/>
    <property type="match status" value="1"/>
</dbReference>
<comment type="catalytic activity">
    <reaction evidence="10 11">
        <text>L-seryl-[protein] + ATP = O-phospho-L-seryl-[protein] + ADP + H(+)</text>
        <dbReference type="Rhea" id="RHEA:17989"/>
        <dbReference type="Rhea" id="RHEA-COMP:9863"/>
        <dbReference type="Rhea" id="RHEA-COMP:11604"/>
        <dbReference type="ChEBI" id="CHEBI:15378"/>
        <dbReference type="ChEBI" id="CHEBI:29999"/>
        <dbReference type="ChEBI" id="CHEBI:30616"/>
        <dbReference type="ChEBI" id="CHEBI:83421"/>
        <dbReference type="ChEBI" id="CHEBI:456216"/>
        <dbReference type="EC" id="2.7.11.1"/>
    </reaction>
</comment>
<reference evidence="16" key="1">
    <citation type="submission" date="2023-02" db="EMBL/GenBank/DDBJ databases">
        <title>Genome of toxic invasive species Heracleum sosnowskyi carries increased number of genes despite the absence of recent whole-genome duplications.</title>
        <authorList>
            <person name="Schelkunov M."/>
            <person name="Shtratnikova V."/>
            <person name="Makarenko M."/>
            <person name="Klepikova A."/>
            <person name="Omelchenko D."/>
            <person name="Novikova G."/>
            <person name="Obukhova E."/>
            <person name="Bogdanov V."/>
            <person name="Penin A."/>
            <person name="Logacheva M."/>
        </authorList>
    </citation>
    <scope>NUCLEOTIDE SEQUENCE</scope>
    <source>
        <strain evidence="16">Hsosn_3</strain>
        <tissue evidence="16">Leaf</tissue>
    </source>
</reference>
<dbReference type="Gene3D" id="3.30.200.20">
    <property type="entry name" value="Phosphorylase Kinase, domain 1"/>
    <property type="match status" value="1"/>
</dbReference>